<sequence>MAFVFEMLTHAWGAATRDADRKDLENWQGFLDATERDRQRDRIIAWKDRTTPDNFAVNSEEPEYYRRSAGFVWRIKDPSGTHKARNHQYLYNLEVYGHKEYTRRDKSELEQAQSKVDSRAATGDLGPLSPLE</sequence>
<proteinExistence type="predicted"/>
<dbReference type="EMBL" id="HBEC01020730">
    <property type="protein sequence ID" value="CAD8289593.1"/>
    <property type="molecule type" value="Transcribed_RNA"/>
</dbReference>
<protein>
    <submittedName>
        <fullName evidence="3">Uncharacterized protein</fullName>
    </submittedName>
</protein>
<gene>
    <name evidence="2" type="ORF">CEUR00632_LOCUS9631</name>
    <name evidence="3" type="ORF">CEUR00632_LOCUS9632</name>
</gene>
<name>A0A6U2FFM1_9CHLO</name>
<accession>A0A6U2FFM1</accession>
<dbReference type="EMBL" id="HBEC01020729">
    <property type="protein sequence ID" value="CAD8289592.1"/>
    <property type="molecule type" value="Transcribed_RNA"/>
</dbReference>
<reference evidence="3" key="1">
    <citation type="submission" date="2021-01" db="EMBL/GenBank/DDBJ databases">
        <authorList>
            <person name="Corre E."/>
            <person name="Pelletier E."/>
            <person name="Niang G."/>
            <person name="Scheremetjew M."/>
            <person name="Finn R."/>
            <person name="Kale V."/>
            <person name="Holt S."/>
            <person name="Cochrane G."/>
            <person name="Meng A."/>
            <person name="Brown T."/>
            <person name="Cohen L."/>
        </authorList>
    </citation>
    <scope>NUCLEOTIDE SEQUENCE</scope>
    <source>
        <strain evidence="3">CCMP219</strain>
    </source>
</reference>
<feature type="region of interest" description="Disordered" evidence="1">
    <location>
        <begin position="104"/>
        <end position="132"/>
    </location>
</feature>
<evidence type="ECO:0000256" key="1">
    <source>
        <dbReference type="SAM" id="MobiDB-lite"/>
    </source>
</evidence>
<organism evidence="3">
    <name type="scientific">Chlamydomonas euryale</name>
    <dbReference type="NCBI Taxonomy" id="1486919"/>
    <lineage>
        <taxon>Eukaryota</taxon>
        <taxon>Viridiplantae</taxon>
        <taxon>Chlorophyta</taxon>
        <taxon>core chlorophytes</taxon>
        <taxon>Chlorophyceae</taxon>
        <taxon>CS clade</taxon>
        <taxon>Chlamydomonadales</taxon>
        <taxon>Chlamydomonadaceae</taxon>
        <taxon>Chlamydomonas</taxon>
    </lineage>
</organism>
<evidence type="ECO:0000313" key="3">
    <source>
        <dbReference type="EMBL" id="CAD8289593.1"/>
    </source>
</evidence>
<dbReference type="AlphaFoldDB" id="A0A6U2FFM1"/>
<evidence type="ECO:0000313" key="2">
    <source>
        <dbReference type="EMBL" id="CAD8289592.1"/>
    </source>
</evidence>